<dbReference type="EMBL" id="JAPDHZ010000003">
    <property type="protein sequence ID" value="MDG0793017.1"/>
    <property type="molecule type" value="Genomic_DNA"/>
</dbReference>
<dbReference type="PANTHER" id="PTHR42713:SF3">
    <property type="entry name" value="TRANSCRIPTIONAL REGULATORY PROTEIN HPTR"/>
    <property type="match status" value="1"/>
</dbReference>
<feature type="domain" description="Response regulatory" evidence="4">
    <location>
        <begin position="3"/>
        <end position="120"/>
    </location>
</feature>
<dbReference type="Proteomes" id="UP001153387">
    <property type="component" value="Unassembled WGS sequence"/>
</dbReference>
<evidence type="ECO:0000313" key="5">
    <source>
        <dbReference type="EMBL" id="MDG0793017.1"/>
    </source>
</evidence>
<feature type="modified residue" description="4-aspartylphosphate" evidence="3">
    <location>
        <position position="55"/>
    </location>
</feature>
<keyword evidence="3" id="KW-0597">Phosphoprotein</keyword>
<dbReference type="InterPro" id="IPR051552">
    <property type="entry name" value="HptR"/>
</dbReference>
<keyword evidence="2" id="KW-0238">DNA-binding</keyword>
<dbReference type="Gene3D" id="3.40.50.2300">
    <property type="match status" value="1"/>
</dbReference>
<keyword evidence="6" id="KW-1185">Reference proteome</keyword>
<organism evidence="5 6">
    <name type="scientific">Cohnella ginsengisoli</name>
    <dbReference type="NCBI Taxonomy" id="425004"/>
    <lineage>
        <taxon>Bacteria</taxon>
        <taxon>Bacillati</taxon>
        <taxon>Bacillota</taxon>
        <taxon>Bacilli</taxon>
        <taxon>Bacillales</taxon>
        <taxon>Paenibacillaceae</taxon>
        <taxon>Cohnella</taxon>
    </lineage>
</organism>
<dbReference type="GO" id="GO:0000160">
    <property type="term" value="P:phosphorelay signal transduction system"/>
    <property type="evidence" value="ECO:0007669"/>
    <property type="project" value="InterPro"/>
</dbReference>
<evidence type="ECO:0000259" key="4">
    <source>
        <dbReference type="PROSITE" id="PS50110"/>
    </source>
</evidence>
<evidence type="ECO:0000256" key="3">
    <source>
        <dbReference type="PROSITE-ProRule" id="PRU00169"/>
    </source>
</evidence>
<dbReference type="PROSITE" id="PS50110">
    <property type="entry name" value="RESPONSE_REGULATORY"/>
    <property type="match status" value="1"/>
</dbReference>
<dbReference type="GO" id="GO:0003677">
    <property type="term" value="F:DNA binding"/>
    <property type="evidence" value="ECO:0007669"/>
    <property type="project" value="UniProtKB-KW"/>
</dbReference>
<proteinExistence type="predicted"/>
<name>A0A9X4KIW8_9BACL</name>
<protein>
    <submittedName>
        <fullName evidence="5">Response regulator</fullName>
    </submittedName>
</protein>
<evidence type="ECO:0000313" key="6">
    <source>
        <dbReference type="Proteomes" id="UP001153387"/>
    </source>
</evidence>
<dbReference type="RefSeq" id="WP_277566751.1">
    <property type="nucleotide sequence ID" value="NZ_JAPDHZ010000003.1"/>
</dbReference>
<dbReference type="Pfam" id="PF00072">
    <property type="entry name" value="Response_reg"/>
    <property type="match status" value="1"/>
</dbReference>
<evidence type="ECO:0000256" key="2">
    <source>
        <dbReference type="ARBA" id="ARBA00023125"/>
    </source>
</evidence>
<dbReference type="InterPro" id="IPR001789">
    <property type="entry name" value="Sig_transdc_resp-reg_receiver"/>
</dbReference>
<dbReference type="AlphaFoldDB" id="A0A9X4KIW8"/>
<accession>A0A9X4KIW8</accession>
<dbReference type="InterPro" id="IPR011006">
    <property type="entry name" value="CheY-like_superfamily"/>
</dbReference>
<gene>
    <name evidence="5" type="ORF">OMP38_20690</name>
</gene>
<dbReference type="CDD" id="cd17536">
    <property type="entry name" value="REC_YesN-like"/>
    <property type="match status" value="1"/>
</dbReference>
<keyword evidence="1" id="KW-0963">Cytoplasm</keyword>
<evidence type="ECO:0000256" key="1">
    <source>
        <dbReference type="ARBA" id="ARBA00022490"/>
    </source>
</evidence>
<reference evidence="5 6" key="1">
    <citation type="submission" date="2022-10" db="EMBL/GenBank/DDBJ databases">
        <title>Comparative genomic analysis of Cohnella hashimotonis sp. nov., isolated from the International Space Station.</title>
        <authorList>
            <person name="Simpson A."/>
            <person name="Venkateswaran K."/>
        </authorList>
    </citation>
    <scope>NUCLEOTIDE SEQUENCE [LARGE SCALE GENOMIC DNA]</scope>
    <source>
        <strain evidence="5 6">DSM 18997</strain>
    </source>
</reference>
<dbReference type="SMART" id="SM00448">
    <property type="entry name" value="REC"/>
    <property type="match status" value="1"/>
</dbReference>
<comment type="caution">
    <text evidence="5">The sequence shown here is derived from an EMBL/GenBank/DDBJ whole genome shotgun (WGS) entry which is preliminary data.</text>
</comment>
<dbReference type="PANTHER" id="PTHR42713">
    <property type="entry name" value="HISTIDINE KINASE-RELATED"/>
    <property type="match status" value="1"/>
</dbReference>
<sequence length="219" mass="24438">MYNVFIVDDEPFIIEGLIDSIDWPDFGLEVVGSAENGEEALRRIGQTPVDLLITDISMPRMNGLDLIRAARQSRPDLKAIILSGFNEFDYLKEGMRLGIENYLLKPINVKELHDTLSNAVEKLNSTGANALLSPYDVQIMKDNTLYRWICSRISEAEFNERAALLGITLTEPYGVIALARLPSAGAEAQEETFERVVRAFEGGAPPRIRFAIWTETSSS</sequence>
<dbReference type="SUPFAM" id="SSF52172">
    <property type="entry name" value="CheY-like"/>
    <property type="match status" value="1"/>
</dbReference>